<accession>A0A0D6N4X7</accession>
<evidence type="ECO:0000256" key="2">
    <source>
        <dbReference type="ARBA" id="ARBA00004236"/>
    </source>
</evidence>
<dbReference type="GO" id="GO:0008658">
    <property type="term" value="F:penicillin binding"/>
    <property type="evidence" value="ECO:0007669"/>
    <property type="project" value="InterPro"/>
</dbReference>
<organism evidence="17 19">
    <name type="scientific">Acetobacter cibinongensis</name>
    <dbReference type="NCBI Taxonomy" id="146475"/>
    <lineage>
        <taxon>Bacteria</taxon>
        <taxon>Pseudomonadati</taxon>
        <taxon>Pseudomonadota</taxon>
        <taxon>Alphaproteobacteria</taxon>
        <taxon>Acetobacterales</taxon>
        <taxon>Acetobacteraceae</taxon>
        <taxon>Acetobacter</taxon>
    </lineage>
</organism>
<feature type="region of interest" description="Disordered" evidence="14">
    <location>
        <begin position="1"/>
        <end position="20"/>
    </location>
</feature>
<dbReference type="RefSeq" id="WP_048839033.1">
    <property type="nucleotide sequence ID" value="NZ_BAMV01000017.1"/>
</dbReference>
<evidence type="ECO:0000256" key="4">
    <source>
        <dbReference type="ARBA" id="ARBA00022519"/>
    </source>
</evidence>
<dbReference type="InterPro" id="IPR050515">
    <property type="entry name" value="Beta-lactam/transpept"/>
</dbReference>
<keyword evidence="12" id="KW-0472">Membrane</keyword>
<protein>
    <submittedName>
        <fullName evidence="17">Cell division/elongation transpeptidase FtsI/penicillin-binding protein</fullName>
    </submittedName>
    <submittedName>
        <fullName evidence="18">Peptidoglycan glycosyltransferase</fullName>
    </submittedName>
</protein>
<keyword evidence="17" id="KW-0132">Cell division</keyword>
<evidence type="ECO:0000256" key="3">
    <source>
        <dbReference type="ARBA" id="ARBA00022475"/>
    </source>
</evidence>
<accession>A0A6N3SPV5</accession>
<dbReference type="EMBL" id="BJVU01000003">
    <property type="protein sequence ID" value="GEL58489.1"/>
    <property type="molecule type" value="Genomic_DNA"/>
</dbReference>
<keyword evidence="20" id="KW-1185">Reference proteome</keyword>
<dbReference type="GO" id="GO:0006508">
    <property type="term" value="P:proteolysis"/>
    <property type="evidence" value="ECO:0007669"/>
    <property type="project" value="UniProtKB-KW"/>
</dbReference>
<dbReference type="EMBL" id="BAMV01000017">
    <property type="protein sequence ID" value="GAN61014.1"/>
    <property type="molecule type" value="Genomic_DNA"/>
</dbReference>
<comment type="caution">
    <text evidence="17">The sequence shown here is derived from an EMBL/GenBank/DDBJ whole genome shotgun (WGS) entry which is preliminary data.</text>
</comment>
<dbReference type="GO" id="GO:0009002">
    <property type="term" value="F:serine-type D-Ala-D-Ala carboxypeptidase activity"/>
    <property type="evidence" value="ECO:0007669"/>
    <property type="project" value="InterPro"/>
</dbReference>
<feature type="domain" description="Penicillin-binding protein transpeptidase" evidence="15">
    <location>
        <begin position="277"/>
        <end position="613"/>
    </location>
</feature>
<keyword evidence="8" id="KW-0378">Hydrolase</keyword>
<comment type="subcellular location">
    <subcellularLocation>
        <location evidence="2">Cell membrane</location>
    </subcellularLocation>
    <subcellularLocation>
        <location evidence="1">Membrane</location>
        <topology evidence="1">Single-pass membrane protein</topology>
    </subcellularLocation>
</comment>
<dbReference type="GO" id="GO:0051301">
    <property type="term" value="P:cell division"/>
    <property type="evidence" value="ECO:0007669"/>
    <property type="project" value="UniProtKB-KW"/>
</dbReference>
<dbReference type="Gene3D" id="3.90.1310.10">
    <property type="entry name" value="Penicillin-binding protein 2a (Domain 2)"/>
    <property type="match status" value="1"/>
</dbReference>
<keyword evidence="9" id="KW-0133">Cell shape</keyword>
<keyword evidence="5" id="KW-0121">Carboxypeptidase</keyword>
<feature type="compositionally biased region" description="Pro residues" evidence="14">
    <location>
        <begin position="628"/>
        <end position="646"/>
    </location>
</feature>
<evidence type="ECO:0000256" key="5">
    <source>
        <dbReference type="ARBA" id="ARBA00022645"/>
    </source>
</evidence>
<dbReference type="InterPro" id="IPR012338">
    <property type="entry name" value="Beta-lactam/transpept-like"/>
</dbReference>
<dbReference type="GO" id="GO:0009252">
    <property type="term" value="P:peptidoglycan biosynthetic process"/>
    <property type="evidence" value="ECO:0007669"/>
    <property type="project" value="UniProtKB-KW"/>
</dbReference>
<dbReference type="GO" id="GO:0071555">
    <property type="term" value="P:cell wall organization"/>
    <property type="evidence" value="ECO:0007669"/>
    <property type="project" value="UniProtKB-KW"/>
</dbReference>
<evidence type="ECO:0000256" key="6">
    <source>
        <dbReference type="ARBA" id="ARBA00022670"/>
    </source>
</evidence>
<keyword evidence="17" id="KW-0131">Cell cycle</keyword>
<evidence type="ECO:0000313" key="20">
    <source>
        <dbReference type="Proteomes" id="UP000321891"/>
    </source>
</evidence>
<feature type="region of interest" description="Disordered" evidence="14">
    <location>
        <begin position="619"/>
        <end position="663"/>
    </location>
</feature>
<dbReference type="InterPro" id="IPR005311">
    <property type="entry name" value="PBP_dimer"/>
</dbReference>
<evidence type="ECO:0000256" key="1">
    <source>
        <dbReference type="ARBA" id="ARBA00004167"/>
    </source>
</evidence>
<keyword evidence="3" id="KW-1003">Cell membrane</keyword>
<dbReference type="GO" id="GO:0071972">
    <property type="term" value="F:peptidoglycan L,D-transpeptidase activity"/>
    <property type="evidence" value="ECO:0007669"/>
    <property type="project" value="TreeGrafter"/>
</dbReference>
<dbReference type="GO" id="GO:0008360">
    <property type="term" value="P:regulation of cell shape"/>
    <property type="evidence" value="ECO:0007669"/>
    <property type="project" value="UniProtKB-KW"/>
</dbReference>
<dbReference type="AlphaFoldDB" id="A0A0D6N4X7"/>
<dbReference type="STRING" id="1231339.Abci_017_198"/>
<evidence type="ECO:0000259" key="16">
    <source>
        <dbReference type="Pfam" id="PF03717"/>
    </source>
</evidence>
<dbReference type="Pfam" id="PF00905">
    <property type="entry name" value="Transpeptidase"/>
    <property type="match status" value="1"/>
</dbReference>
<keyword evidence="10" id="KW-0573">Peptidoglycan synthesis</keyword>
<evidence type="ECO:0000256" key="10">
    <source>
        <dbReference type="ARBA" id="ARBA00022984"/>
    </source>
</evidence>
<keyword evidence="11" id="KW-1133">Transmembrane helix</keyword>
<dbReference type="SUPFAM" id="SSF56519">
    <property type="entry name" value="Penicillin binding protein dimerisation domain"/>
    <property type="match status" value="1"/>
</dbReference>
<dbReference type="PANTHER" id="PTHR30627">
    <property type="entry name" value="PEPTIDOGLYCAN D,D-TRANSPEPTIDASE"/>
    <property type="match status" value="1"/>
</dbReference>
<dbReference type="NCBIfam" id="TIGR03423">
    <property type="entry name" value="pbp2_mrdA"/>
    <property type="match status" value="1"/>
</dbReference>
<dbReference type="InterPro" id="IPR001460">
    <property type="entry name" value="PCN-bd_Tpept"/>
</dbReference>
<keyword evidence="6" id="KW-0645">Protease</keyword>
<reference evidence="18 20" key="2">
    <citation type="submission" date="2019-07" db="EMBL/GenBank/DDBJ databases">
        <title>Whole genome shotgun sequence of Acetobacter cibinongensis NBRC 16605.</title>
        <authorList>
            <person name="Hosoyama A."/>
            <person name="Uohara A."/>
            <person name="Ohji S."/>
            <person name="Ichikawa N."/>
        </authorList>
    </citation>
    <scope>NUCLEOTIDE SEQUENCE [LARGE SCALE GENOMIC DNA]</scope>
    <source>
        <strain evidence="18 20">NBRC 16605</strain>
    </source>
</reference>
<keyword evidence="4" id="KW-0997">Cell inner membrane</keyword>
<evidence type="ECO:0000256" key="8">
    <source>
        <dbReference type="ARBA" id="ARBA00022801"/>
    </source>
</evidence>
<evidence type="ECO:0000256" key="9">
    <source>
        <dbReference type="ARBA" id="ARBA00022960"/>
    </source>
</evidence>
<evidence type="ECO:0000256" key="13">
    <source>
        <dbReference type="ARBA" id="ARBA00023316"/>
    </source>
</evidence>
<evidence type="ECO:0000313" key="18">
    <source>
        <dbReference type="EMBL" id="GEL58489.1"/>
    </source>
</evidence>
<dbReference type="GO" id="GO:0005886">
    <property type="term" value="C:plasma membrane"/>
    <property type="evidence" value="ECO:0007669"/>
    <property type="project" value="UniProtKB-SubCell"/>
</dbReference>
<evidence type="ECO:0000313" key="17">
    <source>
        <dbReference type="EMBL" id="GAN61014.1"/>
    </source>
</evidence>
<keyword evidence="13" id="KW-0961">Cell wall biogenesis/degradation</keyword>
<dbReference type="InterPro" id="IPR036138">
    <property type="entry name" value="PBP_dimer_sf"/>
</dbReference>
<name>A0A0D6N4X7_9PROT</name>
<evidence type="ECO:0000256" key="12">
    <source>
        <dbReference type="ARBA" id="ARBA00023136"/>
    </source>
</evidence>
<dbReference type="PANTHER" id="PTHR30627:SF2">
    <property type="entry name" value="PEPTIDOGLYCAN D,D-TRANSPEPTIDASE MRDA"/>
    <property type="match status" value="1"/>
</dbReference>
<dbReference type="Proteomes" id="UP000321891">
    <property type="component" value="Unassembled WGS sequence"/>
</dbReference>
<proteinExistence type="predicted"/>
<dbReference type="Gene3D" id="3.40.710.10">
    <property type="entry name" value="DD-peptidase/beta-lactamase superfamily"/>
    <property type="match status" value="1"/>
</dbReference>
<evidence type="ECO:0000313" key="19">
    <source>
        <dbReference type="Proteomes" id="UP000032671"/>
    </source>
</evidence>
<keyword evidence="7" id="KW-0812">Transmembrane</keyword>
<evidence type="ECO:0000256" key="7">
    <source>
        <dbReference type="ARBA" id="ARBA00022692"/>
    </source>
</evidence>
<dbReference type="SUPFAM" id="SSF56601">
    <property type="entry name" value="beta-lactamase/transpeptidase-like"/>
    <property type="match status" value="1"/>
</dbReference>
<reference evidence="17 19" key="1">
    <citation type="submission" date="2012-11" db="EMBL/GenBank/DDBJ databases">
        <title>Whole genome sequence of Acetobacter cibinongensis 4H-1.</title>
        <authorList>
            <person name="Azuma Y."/>
            <person name="Higashiura N."/>
            <person name="Hirakawa H."/>
            <person name="Matsushita K."/>
        </authorList>
    </citation>
    <scope>NUCLEOTIDE SEQUENCE [LARGE SCALE GENOMIC DNA]</scope>
    <source>
        <strain evidence="17 19">4H-1</strain>
    </source>
</reference>
<dbReference type="Proteomes" id="UP000032671">
    <property type="component" value="Unassembled WGS sequence"/>
</dbReference>
<feature type="domain" description="Penicillin-binding protein dimerisation" evidence="16">
    <location>
        <begin position="75"/>
        <end position="244"/>
    </location>
</feature>
<sequence>MRLKRRKRENQRLMPIKNQKDPAQGVFTRRALLLMAVQTGALGTLAHKLYTLQVKDGDRYARMAASNRMSKRYLAPPRGRIVDRYGVPLANNKENWRALLMPEETTDVAGTIERFSTMIPLDDRDRARIAREMRHQRRFVPVMLRDFLSWDEMARIELNAPSLPGVLIDVGTRRVYPEGELLAHIVGYVAPPNEKDVARSALLALPGMRVGRAGIEQSQDEKLRGTAGSVEMEVNAIGRVMSELNREEGAAGAEIGLTIDRGLQQKVLNRIADQTASAVVMDCRNGEVLAMVSTPSFDPSLFDSGVSHAQWVEWTNNERTPLINKTVAGVYPPGSTFKPAVAMAGLQSGLFSPSDRVFCPGHLDVGGTRFHCWSRWGHGSVDLHQALKYSCDVYFYEMARRVGMDRIAETAHQFGLGTQLDIELPHIRSGLIPTPAWRQAHHHHWNGGDTIVSGIGQGFVQVTPLQLATYTSRLATGRAVQPHLVRALNRDIGPQATPDHWPALDMPAKYLEALRSGMFAVVNEPHGTAPKAKLNLPNITMAGKTGSAQVRRVSRAMRESGHFNSANLPWEYRPHALFICFAPYENPQYAVSVVIEHGNTGADAAAPLARDIMIDTLQRDPANRTTPAPDPIPAPSPDAAPPPASGPAPAATSGEGDVPPDTE</sequence>
<evidence type="ECO:0000259" key="15">
    <source>
        <dbReference type="Pfam" id="PF00905"/>
    </source>
</evidence>
<dbReference type="InterPro" id="IPR017790">
    <property type="entry name" value="Penicillin-binding_protein_2"/>
</dbReference>
<dbReference type="Pfam" id="PF03717">
    <property type="entry name" value="PBP_dimer"/>
    <property type="match status" value="1"/>
</dbReference>
<gene>
    <name evidence="17" type="ORF">Abci_017_198</name>
    <name evidence="18" type="ORF">ACI01nite_10910</name>
</gene>
<evidence type="ECO:0000256" key="11">
    <source>
        <dbReference type="ARBA" id="ARBA00022989"/>
    </source>
</evidence>
<evidence type="ECO:0000256" key="14">
    <source>
        <dbReference type="SAM" id="MobiDB-lite"/>
    </source>
</evidence>